<sequence>MHVVITAAGKRTEHWTSLFAALCRRPDITLTVLAADISELTDRDLSRHAGRCERLRYHRVRHLLGEERTGHMASVLLGPGSGRLLASRRPDVVHVIGEAAYLSTWQVIRLLRRHWPGTPVTLYAAQNIVMRFPVPFSLLEQRAYGAVDHTFPVTPSALKVLRAKGYRGAATIVPLGVDTDVFSPCRPAPRPARSRRFTAGFVGRLEPHKGIRDLLDATELLDCDLLVIGDGSLAGDVGRAAARRGRGRVTLRSWVDHAELPGLLARMDALALPSVEVVQRNVVPWIGIPLREQFGRVLVEAMACGVPVVGSDVGEIPYVMGDAGLSFPAGDPAALADRLARLRDDRDLAQRLSSRGVARAAGYSWDRIADRLCHVWRGLAFPAHLPEKGPGPETRPGPEVQPRPEADLAHRVDPAHQEPKTQQQPAPRPRGRRTERL</sequence>
<accession>A0ABP9SG45</accession>
<proteinExistence type="predicted"/>
<reference evidence="3" key="1">
    <citation type="journal article" date="2019" name="Int. J. Syst. Evol. Microbiol.">
        <title>The Global Catalogue of Microorganisms (GCM) 10K type strain sequencing project: providing services to taxonomists for standard genome sequencing and annotation.</title>
        <authorList>
            <consortium name="The Broad Institute Genomics Platform"/>
            <consortium name="The Broad Institute Genome Sequencing Center for Infectious Disease"/>
            <person name="Wu L."/>
            <person name="Ma J."/>
        </authorList>
    </citation>
    <scope>NUCLEOTIDE SEQUENCE [LARGE SCALE GENOMIC DNA]</scope>
    <source>
        <strain evidence="3">JCM 18304</strain>
    </source>
</reference>
<dbReference type="PANTHER" id="PTHR45947:SF3">
    <property type="entry name" value="SULFOQUINOVOSYL TRANSFERASE SQD2"/>
    <property type="match status" value="1"/>
</dbReference>
<dbReference type="EMBL" id="BAABJQ010000022">
    <property type="protein sequence ID" value="GAA5194613.1"/>
    <property type="molecule type" value="Genomic_DNA"/>
</dbReference>
<dbReference type="Pfam" id="PF13692">
    <property type="entry name" value="Glyco_trans_1_4"/>
    <property type="match status" value="1"/>
</dbReference>
<dbReference type="SUPFAM" id="SSF53756">
    <property type="entry name" value="UDP-Glycosyltransferase/glycogen phosphorylase"/>
    <property type="match status" value="1"/>
</dbReference>
<feature type="compositionally biased region" description="Basic and acidic residues" evidence="1">
    <location>
        <begin position="402"/>
        <end position="419"/>
    </location>
</feature>
<dbReference type="RefSeq" id="WP_345635170.1">
    <property type="nucleotide sequence ID" value="NZ_BAABJQ010000022.1"/>
</dbReference>
<keyword evidence="3" id="KW-1185">Reference proteome</keyword>
<evidence type="ECO:0000256" key="1">
    <source>
        <dbReference type="SAM" id="MobiDB-lite"/>
    </source>
</evidence>
<protein>
    <submittedName>
        <fullName evidence="2">Uncharacterized protein</fullName>
    </submittedName>
</protein>
<evidence type="ECO:0000313" key="2">
    <source>
        <dbReference type="EMBL" id="GAA5194613.1"/>
    </source>
</evidence>
<dbReference type="Proteomes" id="UP001501570">
    <property type="component" value="Unassembled WGS sequence"/>
</dbReference>
<dbReference type="PANTHER" id="PTHR45947">
    <property type="entry name" value="SULFOQUINOVOSYL TRANSFERASE SQD2"/>
    <property type="match status" value="1"/>
</dbReference>
<comment type="caution">
    <text evidence="2">The sequence shown here is derived from an EMBL/GenBank/DDBJ whole genome shotgun (WGS) entry which is preliminary data.</text>
</comment>
<feature type="region of interest" description="Disordered" evidence="1">
    <location>
        <begin position="383"/>
        <end position="437"/>
    </location>
</feature>
<name>A0ABP9SG45_9ACTN</name>
<evidence type="ECO:0000313" key="3">
    <source>
        <dbReference type="Proteomes" id="UP001501570"/>
    </source>
</evidence>
<dbReference type="Gene3D" id="3.40.50.2000">
    <property type="entry name" value="Glycogen Phosphorylase B"/>
    <property type="match status" value="2"/>
</dbReference>
<dbReference type="InterPro" id="IPR050194">
    <property type="entry name" value="Glycosyltransferase_grp1"/>
</dbReference>
<dbReference type="CDD" id="cd03801">
    <property type="entry name" value="GT4_PimA-like"/>
    <property type="match status" value="1"/>
</dbReference>
<organism evidence="2 3">
    <name type="scientific">Rugosimonospora acidiphila</name>
    <dbReference type="NCBI Taxonomy" id="556531"/>
    <lineage>
        <taxon>Bacteria</taxon>
        <taxon>Bacillati</taxon>
        <taxon>Actinomycetota</taxon>
        <taxon>Actinomycetes</taxon>
        <taxon>Micromonosporales</taxon>
        <taxon>Micromonosporaceae</taxon>
        <taxon>Rugosimonospora</taxon>
    </lineage>
</organism>
<gene>
    <name evidence="2" type="ORF">GCM10023322_59370</name>
</gene>